<gene>
    <name evidence="3" type="ORF">E3J33_03695</name>
</gene>
<name>A0A523YLL3_UNCAE</name>
<organism evidence="3 4">
    <name type="scientific">Aerophobetes bacterium</name>
    <dbReference type="NCBI Taxonomy" id="2030807"/>
    <lineage>
        <taxon>Bacteria</taxon>
        <taxon>Candidatus Aerophobota</taxon>
    </lineage>
</organism>
<sequence length="274" mass="30940">MRVKIILFGIAGWVFLASPTQAIEEIFYKKDNQIYDSWGICRTRAEGVDGFFQVTKKGFRPIIAFESLGKNSDLAYKYGKEFLAKYPDSYQRAEKIFRFARDGVSYTSDLDQFGYGEFALNADELVARIEKGNARGDCEDFAILLATMYKAAGYRSAVVLVPGHAAAIVYLPGYRKANATLKFYGQSGWIWAEATGRSNHLGWAPSKALQGKAIAYEIRAVEDLAQQSIPKNEIVQVRRKTTPLAISPFFFILLLMWILPLLSRIFMVIIRRKA</sequence>
<dbReference type="InterPro" id="IPR038765">
    <property type="entry name" value="Papain-like_cys_pep_sf"/>
</dbReference>
<keyword evidence="1" id="KW-1133">Transmembrane helix</keyword>
<keyword evidence="1" id="KW-0472">Membrane</keyword>
<dbReference type="InterPro" id="IPR002931">
    <property type="entry name" value="Transglutaminase-like"/>
</dbReference>
<accession>A0A523YLL3</accession>
<dbReference type="Pfam" id="PF01841">
    <property type="entry name" value="Transglut_core"/>
    <property type="match status" value="1"/>
</dbReference>
<dbReference type="Gene3D" id="3.10.620.30">
    <property type="match status" value="1"/>
</dbReference>
<feature type="transmembrane region" description="Helical" evidence="1">
    <location>
        <begin position="249"/>
        <end position="270"/>
    </location>
</feature>
<reference evidence="3 4" key="1">
    <citation type="submission" date="2019-03" db="EMBL/GenBank/DDBJ databases">
        <title>Metabolic potential of uncultured bacteria and archaea associated with petroleum seepage in deep-sea sediments.</title>
        <authorList>
            <person name="Dong X."/>
            <person name="Hubert C."/>
        </authorList>
    </citation>
    <scope>NUCLEOTIDE SEQUENCE [LARGE SCALE GENOMIC DNA]</scope>
    <source>
        <strain evidence="3">E29_bin28</strain>
    </source>
</reference>
<dbReference type="EMBL" id="SOIJ01000209">
    <property type="protein sequence ID" value="TET92467.1"/>
    <property type="molecule type" value="Genomic_DNA"/>
</dbReference>
<evidence type="ECO:0000259" key="2">
    <source>
        <dbReference type="Pfam" id="PF01841"/>
    </source>
</evidence>
<feature type="domain" description="Transglutaminase-like" evidence="2">
    <location>
        <begin position="79"/>
        <end position="190"/>
    </location>
</feature>
<proteinExistence type="predicted"/>
<dbReference type="SUPFAM" id="SSF54001">
    <property type="entry name" value="Cysteine proteinases"/>
    <property type="match status" value="1"/>
</dbReference>
<evidence type="ECO:0000256" key="1">
    <source>
        <dbReference type="SAM" id="Phobius"/>
    </source>
</evidence>
<evidence type="ECO:0000313" key="4">
    <source>
        <dbReference type="Proteomes" id="UP000316925"/>
    </source>
</evidence>
<evidence type="ECO:0000313" key="3">
    <source>
        <dbReference type="EMBL" id="TET92467.1"/>
    </source>
</evidence>
<dbReference type="AlphaFoldDB" id="A0A523YLL3"/>
<comment type="caution">
    <text evidence="3">The sequence shown here is derived from an EMBL/GenBank/DDBJ whole genome shotgun (WGS) entry which is preliminary data.</text>
</comment>
<protein>
    <submittedName>
        <fullName evidence="3">Transglutaminase domain-containing protein</fullName>
    </submittedName>
</protein>
<dbReference type="Proteomes" id="UP000316925">
    <property type="component" value="Unassembled WGS sequence"/>
</dbReference>
<keyword evidence="1" id="KW-0812">Transmembrane</keyword>